<evidence type="ECO:0000259" key="7">
    <source>
        <dbReference type="PROSITE" id="PS50950"/>
    </source>
</evidence>
<dbReference type="InterPro" id="IPR038441">
    <property type="entry name" value="THAP_Znf_sf"/>
</dbReference>
<keyword evidence="4 5" id="KW-0238">DNA-binding</keyword>
<protein>
    <submittedName>
        <fullName evidence="9">THAP domain-containing protein 2-like isoform X1</fullName>
    </submittedName>
</protein>
<keyword evidence="8" id="KW-1185">Reference proteome</keyword>
<accession>A0A8N1S6R2</accession>
<gene>
    <name evidence="9" type="primary">LOC105426013</name>
</gene>
<keyword evidence="3" id="KW-0862">Zinc</keyword>
<dbReference type="Gene3D" id="6.20.210.20">
    <property type="entry name" value="THAP domain"/>
    <property type="match status" value="1"/>
</dbReference>
<dbReference type="OrthoDB" id="7700858at2759"/>
<sequence>MLKNFTRLRSCFLHCSPYFSYMKKMPRCVANGCENTTDIKKKPAAQVELEKIMRITFHSFPSDPIRRAEWIRILQLENKIIGRSSRLCCLHFKEEYIDRSSLVYVRLKENAVPHVFENMYDDIKIGITDLKCDKETNTSLSLLPKKLNTRDKETRISPERICNMNSSNMEMIGKATSAEIKHLRQRIQTLKRQIWRKEKKIETMRIIVEKFKIETVIRG</sequence>
<name>A0A8N1S6R2_9HYME</name>
<dbReference type="Proteomes" id="UP000504615">
    <property type="component" value="Unplaced"/>
</dbReference>
<dbReference type="Pfam" id="PF05485">
    <property type="entry name" value="THAP"/>
    <property type="match status" value="1"/>
</dbReference>
<dbReference type="SMART" id="SM00980">
    <property type="entry name" value="THAP"/>
    <property type="match status" value="1"/>
</dbReference>
<dbReference type="SUPFAM" id="SSF57716">
    <property type="entry name" value="Glucocorticoid receptor-like (DNA-binding domain)"/>
    <property type="match status" value="1"/>
</dbReference>
<keyword evidence="1" id="KW-0479">Metal-binding</keyword>
<evidence type="ECO:0000313" key="8">
    <source>
        <dbReference type="Proteomes" id="UP000504615"/>
    </source>
</evidence>
<keyword evidence="2 5" id="KW-0863">Zinc-finger</keyword>
<dbReference type="InterPro" id="IPR026521">
    <property type="entry name" value="THAP2"/>
</dbReference>
<dbReference type="SMART" id="SM00692">
    <property type="entry name" value="DM3"/>
    <property type="match status" value="1"/>
</dbReference>
<dbReference type="GeneID" id="105426013"/>
<organism evidence="8 9">
    <name type="scientific">Pogonomyrmex barbatus</name>
    <name type="common">red harvester ant</name>
    <dbReference type="NCBI Taxonomy" id="144034"/>
    <lineage>
        <taxon>Eukaryota</taxon>
        <taxon>Metazoa</taxon>
        <taxon>Ecdysozoa</taxon>
        <taxon>Arthropoda</taxon>
        <taxon>Hexapoda</taxon>
        <taxon>Insecta</taxon>
        <taxon>Pterygota</taxon>
        <taxon>Neoptera</taxon>
        <taxon>Endopterygota</taxon>
        <taxon>Hymenoptera</taxon>
        <taxon>Apocrita</taxon>
        <taxon>Aculeata</taxon>
        <taxon>Formicoidea</taxon>
        <taxon>Formicidae</taxon>
        <taxon>Myrmicinae</taxon>
        <taxon>Pogonomyrmex</taxon>
    </lineage>
</organism>
<dbReference type="GO" id="GO:0008270">
    <property type="term" value="F:zinc ion binding"/>
    <property type="evidence" value="ECO:0007669"/>
    <property type="project" value="UniProtKB-KW"/>
</dbReference>
<evidence type="ECO:0000256" key="3">
    <source>
        <dbReference type="ARBA" id="ARBA00022833"/>
    </source>
</evidence>
<dbReference type="PANTHER" id="PTHR47696">
    <property type="entry name" value="THAP DOMAIN-CONTAINING PROTEIN 2"/>
    <property type="match status" value="1"/>
</dbReference>
<feature type="domain" description="THAP-type" evidence="7">
    <location>
        <begin position="25"/>
        <end position="116"/>
    </location>
</feature>
<dbReference type="PROSITE" id="PS50950">
    <property type="entry name" value="ZF_THAP"/>
    <property type="match status" value="1"/>
</dbReference>
<evidence type="ECO:0000256" key="4">
    <source>
        <dbReference type="ARBA" id="ARBA00023125"/>
    </source>
</evidence>
<dbReference type="InterPro" id="IPR006612">
    <property type="entry name" value="THAP_Znf"/>
</dbReference>
<dbReference type="PANTHER" id="PTHR47696:SF1">
    <property type="entry name" value="THAP DOMAIN-CONTAINING PROTEIN 2"/>
    <property type="match status" value="1"/>
</dbReference>
<evidence type="ECO:0000256" key="2">
    <source>
        <dbReference type="ARBA" id="ARBA00022771"/>
    </source>
</evidence>
<proteinExistence type="predicted"/>
<dbReference type="AlphaFoldDB" id="A0A8N1S6R2"/>
<keyword evidence="6" id="KW-0175">Coiled coil</keyword>
<evidence type="ECO:0000256" key="1">
    <source>
        <dbReference type="ARBA" id="ARBA00022723"/>
    </source>
</evidence>
<evidence type="ECO:0000256" key="6">
    <source>
        <dbReference type="SAM" id="Coils"/>
    </source>
</evidence>
<reference evidence="9" key="1">
    <citation type="submission" date="2025-08" db="UniProtKB">
        <authorList>
            <consortium name="RefSeq"/>
        </authorList>
    </citation>
    <scope>IDENTIFICATION</scope>
</reference>
<dbReference type="RefSeq" id="XP_025073792.1">
    <property type="nucleotide sequence ID" value="XM_025218007.1"/>
</dbReference>
<dbReference type="GO" id="GO:0003677">
    <property type="term" value="F:DNA binding"/>
    <property type="evidence" value="ECO:0007669"/>
    <property type="project" value="UniProtKB-UniRule"/>
</dbReference>
<evidence type="ECO:0000256" key="5">
    <source>
        <dbReference type="PROSITE-ProRule" id="PRU00309"/>
    </source>
</evidence>
<evidence type="ECO:0000313" key="9">
    <source>
        <dbReference type="RefSeq" id="XP_025073792.1"/>
    </source>
</evidence>
<feature type="coiled-coil region" evidence="6">
    <location>
        <begin position="173"/>
        <end position="200"/>
    </location>
</feature>